<dbReference type="GO" id="GO:0030731">
    <property type="term" value="F:guanidinoacetate N-methyltransferase activity"/>
    <property type="evidence" value="ECO:0007669"/>
    <property type="project" value="TreeGrafter"/>
</dbReference>
<organism evidence="1">
    <name type="scientific">Cladocopium goreaui</name>
    <dbReference type="NCBI Taxonomy" id="2562237"/>
    <lineage>
        <taxon>Eukaryota</taxon>
        <taxon>Sar</taxon>
        <taxon>Alveolata</taxon>
        <taxon>Dinophyceae</taxon>
        <taxon>Suessiales</taxon>
        <taxon>Symbiodiniaceae</taxon>
        <taxon>Cladocopium</taxon>
    </lineage>
</organism>
<dbReference type="EMBL" id="CAMXCT010000637">
    <property type="protein sequence ID" value="CAI3981497.1"/>
    <property type="molecule type" value="Genomic_DNA"/>
</dbReference>
<dbReference type="OrthoDB" id="19014at2759"/>
<dbReference type="CDD" id="cd02440">
    <property type="entry name" value="AdoMet_MTases"/>
    <property type="match status" value="1"/>
</dbReference>
<sequence>MSKRSSAEFGWRKRLHHKVLLATRTDLASKMMQDMKEAREKMIVDVMNPKGPKFAKASKASKALSARLRWGRGSFGSAERKEVAQREASEMQISRRVKRSIDNSPMGAWAHMKEDREEDRRARWQEAEAVFRELPGGGQGLSILGHDVMEDWEAPYMDALAAAACQQGGRILEVGFGLGLSAAAIQRHGRSTGVTEHVILEANEMVMAKAGFWSDEAQIPTVVLGGFWQELVESLEDGTFDGILFDAYPLSPGEAAGDGEVGAFFVEAARLLRPGGCFSFYYDAGRSWLESVQSFRCETVPKLLTAGFREVKEDQVLCRPRPGCSYFWKERFLIPMAIRCLYPVYDLPRHIGLHFVGTKVLQPSSLRFALAQASQEVKWAASGDGCLLSTCGLTELSLSSKMSKVDRGKRLHATTSGCWDSIGKLRSGAGCSNPPLPFRIPDDSATSVFREFRISCVHLRREREALDALEGKEVGWRFLCKLCRERPFLYDRVHEVLQILMMSDVWMKAFAEDPECRIEDLPPEIQSEIKRRAEQALDPASKADGYPAAHSSHQEFKASGTIAVVVQRFVKAKLLLNEASDSWAELGRGLFVAVSFTKSATEDKLQPAARFLLTAKLSRGSTEEAESLLSLCQRGECQGILLLPQVGLTGGVASFLRRYSHQLVKSRAHVLYDSFIQTLHATAADLMNEAKDNLQIVAGDFDGPQVLEMSSAGPFMHSFSV</sequence>
<reference evidence="1" key="1">
    <citation type="submission" date="2022-10" db="EMBL/GenBank/DDBJ databases">
        <authorList>
            <person name="Chen Y."/>
            <person name="Dougan E. K."/>
            <person name="Chan C."/>
            <person name="Rhodes N."/>
            <person name="Thang M."/>
        </authorList>
    </citation>
    <scope>NUCLEOTIDE SEQUENCE</scope>
</reference>
<comment type="caution">
    <text evidence="1">The sequence shown here is derived from an EMBL/GenBank/DDBJ whole genome shotgun (WGS) entry which is preliminary data.</text>
</comment>
<dbReference type="EMBL" id="CAMXCT030000637">
    <property type="protein sequence ID" value="CAL4768809.1"/>
    <property type="molecule type" value="Genomic_DNA"/>
</dbReference>
<gene>
    <name evidence="1" type="ORF">C1SCF055_LOCUS9278</name>
</gene>
<dbReference type="InterPro" id="IPR029063">
    <property type="entry name" value="SAM-dependent_MTases_sf"/>
</dbReference>
<reference evidence="2 3" key="2">
    <citation type="submission" date="2024-05" db="EMBL/GenBank/DDBJ databases">
        <authorList>
            <person name="Chen Y."/>
            <person name="Shah S."/>
            <person name="Dougan E. K."/>
            <person name="Thang M."/>
            <person name="Chan C."/>
        </authorList>
    </citation>
    <scope>NUCLEOTIDE SEQUENCE [LARGE SCALE GENOMIC DNA]</scope>
</reference>
<dbReference type="PANTHER" id="PTHR32379">
    <property type="entry name" value="GUANIDINOACETATE N-METHYLTRANSFERASE"/>
    <property type="match status" value="1"/>
</dbReference>
<dbReference type="EMBL" id="CAMXCT020000637">
    <property type="protein sequence ID" value="CAL1134872.1"/>
    <property type="molecule type" value="Genomic_DNA"/>
</dbReference>
<name>A0A9P1BXF7_9DINO</name>
<proteinExistence type="predicted"/>
<dbReference type="InterPro" id="IPR003732">
    <property type="entry name" value="Daa-tRNA_deacyls_DTD"/>
</dbReference>
<dbReference type="Proteomes" id="UP001152797">
    <property type="component" value="Unassembled WGS sequence"/>
</dbReference>
<dbReference type="SUPFAM" id="SSF53335">
    <property type="entry name" value="S-adenosyl-L-methionine-dependent methyltransferases"/>
    <property type="match status" value="1"/>
</dbReference>
<dbReference type="GO" id="GO:0006601">
    <property type="term" value="P:creatine biosynthetic process"/>
    <property type="evidence" value="ECO:0007669"/>
    <property type="project" value="TreeGrafter"/>
</dbReference>
<evidence type="ECO:0000313" key="3">
    <source>
        <dbReference type="Proteomes" id="UP001152797"/>
    </source>
</evidence>
<dbReference type="SUPFAM" id="SSF69500">
    <property type="entry name" value="DTD-like"/>
    <property type="match status" value="1"/>
</dbReference>
<evidence type="ECO:0000313" key="1">
    <source>
        <dbReference type="EMBL" id="CAI3981497.1"/>
    </source>
</evidence>
<keyword evidence="3" id="KW-1185">Reference proteome</keyword>
<dbReference type="InterPro" id="IPR051038">
    <property type="entry name" value="RMT2/GAMT_Mtase"/>
</dbReference>
<protein>
    <submittedName>
        <fullName evidence="2">Guanidinoacetate N-methyltransferase</fullName>
    </submittedName>
</protein>
<dbReference type="InterPro" id="IPR023509">
    <property type="entry name" value="DTD-like_sf"/>
</dbReference>
<dbReference type="GO" id="GO:0005634">
    <property type="term" value="C:nucleus"/>
    <property type="evidence" value="ECO:0007669"/>
    <property type="project" value="TreeGrafter"/>
</dbReference>
<dbReference type="Gene3D" id="3.40.50.150">
    <property type="entry name" value="Vaccinia Virus protein VP39"/>
    <property type="match status" value="1"/>
</dbReference>
<dbReference type="GO" id="GO:0051499">
    <property type="term" value="F:D-aminoacyl-tRNA deacylase activity"/>
    <property type="evidence" value="ECO:0007669"/>
    <property type="project" value="InterPro"/>
</dbReference>
<evidence type="ECO:0000313" key="2">
    <source>
        <dbReference type="EMBL" id="CAL4768809.1"/>
    </source>
</evidence>
<dbReference type="Pfam" id="PF02580">
    <property type="entry name" value="Tyr_Deacylase"/>
    <property type="match status" value="1"/>
</dbReference>
<dbReference type="AlphaFoldDB" id="A0A9P1BXF7"/>
<dbReference type="GO" id="GO:0005737">
    <property type="term" value="C:cytoplasm"/>
    <property type="evidence" value="ECO:0007669"/>
    <property type="project" value="InterPro"/>
</dbReference>
<accession>A0A9P1BXF7</accession>
<dbReference type="Gene3D" id="3.50.80.10">
    <property type="entry name" value="D-tyrosyl-tRNA(Tyr) deacylase"/>
    <property type="match status" value="1"/>
</dbReference>
<dbReference type="PANTHER" id="PTHR32379:SF1">
    <property type="entry name" value="GUANIDINOACETATE N-METHYLTRANSFERASE"/>
    <property type="match status" value="1"/>
</dbReference>